<accession>A0AAD3T3Y0</accession>
<dbReference type="CDD" id="cd06257">
    <property type="entry name" value="DnaJ"/>
    <property type="match status" value="1"/>
</dbReference>
<dbReference type="PROSITE" id="PS50076">
    <property type="entry name" value="DNAJ_2"/>
    <property type="match status" value="1"/>
</dbReference>
<sequence>MMRNGTGRLRGIHNVNFATTANPNSRRFVRFPTKCLSDFNDYATLGLTPFSSKADVRHAYKRLALKYHPDVIRADDGARKHEMFREIKSAYERLMQRFEEEEELQMMMEYDEYDEWDEWMGFEGGIPSTSNFF</sequence>
<proteinExistence type="predicted"/>
<dbReference type="Proteomes" id="UP001279734">
    <property type="component" value="Unassembled WGS sequence"/>
</dbReference>
<dbReference type="Pfam" id="PF00226">
    <property type="entry name" value="DnaJ"/>
    <property type="match status" value="1"/>
</dbReference>
<evidence type="ECO:0000259" key="1">
    <source>
        <dbReference type="PROSITE" id="PS50076"/>
    </source>
</evidence>
<dbReference type="AlphaFoldDB" id="A0AAD3T3Y0"/>
<comment type="caution">
    <text evidence="2">The sequence shown here is derived from an EMBL/GenBank/DDBJ whole genome shotgun (WGS) entry which is preliminary data.</text>
</comment>
<dbReference type="InterPro" id="IPR001623">
    <property type="entry name" value="DnaJ_domain"/>
</dbReference>
<protein>
    <recommendedName>
        <fullName evidence="1">J domain-containing protein</fullName>
    </recommendedName>
</protein>
<feature type="domain" description="J" evidence="1">
    <location>
        <begin position="40"/>
        <end position="114"/>
    </location>
</feature>
<evidence type="ECO:0000313" key="3">
    <source>
        <dbReference type="Proteomes" id="UP001279734"/>
    </source>
</evidence>
<dbReference type="SUPFAM" id="SSF46565">
    <property type="entry name" value="Chaperone J-domain"/>
    <property type="match status" value="1"/>
</dbReference>
<dbReference type="EMBL" id="BSYO01000024">
    <property type="protein sequence ID" value="GMH22405.1"/>
    <property type="molecule type" value="Genomic_DNA"/>
</dbReference>
<keyword evidence="3" id="KW-1185">Reference proteome</keyword>
<evidence type="ECO:0000313" key="2">
    <source>
        <dbReference type="EMBL" id="GMH22405.1"/>
    </source>
</evidence>
<organism evidence="2 3">
    <name type="scientific">Nepenthes gracilis</name>
    <name type="common">Slender pitcher plant</name>
    <dbReference type="NCBI Taxonomy" id="150966"/>
    <lineage>
        <taxon>Eukaryota</taxon>
        <taxon>Viridiplantae</taxon>
        <taxon>Streptophyta</taxon>
        <taxon>Embryophyta</taxon>
        <taxon>Tracheophyta</taxon>
        <taxon>Spermatophyta</taxon>
        <taxon>Magnoliopsida</taxon>
        <taxon>eudicotyledons</taxon>
        <taxon>Gunneridae</taxon>
        <taxon>Pentapetalae</taxon>
        <taxon>Caryophyllales</taxon>
        <taxon>Nepenthaceae</taxon>
        <taxon>Nepenthes</taxon>
    </lineage>
</organism>
<gene>
    <name evidence="2" type="ORF">Nepgr_024248</name>
</gene>
<dbReference type="Gene3D" id="1.10.287.110">
    <property type="entry name" value="DnaJ domain"/>
    <property type="match status" value="1"/>
</dbReference>
<dbReference type="PANTHER" id="PTHR24074">
    <property type="entry name" value="CO-CHAPERONE PROTEIN DJLA"/>
    <property type="match status" value="1"/>
</dbReference>
<dbReference type="SMART" id="SM00271">
    <property type="entry name" value="DnaJ"/>
    <property type="match status" value="1"/>
</dbReference>
<dbReference type="PRINTS" id="PR00625">
    <property type="entry name" value="JDOMAIN"/>
</dbReference>
<dbReference type="InterPro" id="IPR036869">
    <property type="entry name" value="J_dom_sf"/>
</dbReference>
<name>A0AAD3T3Y0_NEPGR</name>
<dbReference type="InterPro" id="IPR050817">
    <property type="entry name" value="DjlA_DnaK_co-chaperone"/>
</dbReference>
<reference evidence="2" key="1">
    <citation type="submission" date="2023-05" db="EMBL/GenBank/DDBJ databases">
        <title>Nepenthes gracilis genome sequencing.</title>
        <authorList>
            <person name="Fukushima K."/>
        </authorList>
    </citation>
    <scope>NUCLEOTIDE SEQUENCE</scope>
    <source>
        <strain evidence="2">SING2019-196</strain>
    </source>
</reference>